<accession>A0A8K0RE18</accession>
<reference evidence="8" key="1">
    <citation type="journal article" date="2021" name="Nat. Commun.">
        <title>Genetic determinants of endophytism in the Arabidopsis root mycobiome.</title>
        <authorList>
            <person name="Mesny F."/>
            <person name="Miyauchi S."/>
            <person name="Thiergart T."/>
            <person name="Pickel B."/>
            <person name="Atanasova L."/>
            <person name="Karlsson M."/>
            <person name="Huettel B."/>
            <person name="Barry K.W."/>
            <person name="Haridas S."/>
            <person name="Chen C."/>
            <person name="Bauer D."/>
            <person name="Andreopoulos W."/>
            <person name="Pangilinan J."/>
            <person name="LaButti K."/>
            <person name="Riley R."/>
            <person name="Lipzen A."/>
            <person name="Clum A."/>
            <person name="Drula E."/>
            <person name="Henrissat B."/>
            <person name="Kohler A."/>
            <person name="Grigoriev I.V."/>
            <person name="Martin F.M."/>
            <person name="Hacquard S."/>
        </authorList>
    </citation>
    <scope>NUCLEOTIDE SEQUENCE</scope>
    <source>
        <strain evidence="8">MPI-SDFR-AT-0120</strain>
    </source>
</reference>
<organism evidence="8 9">
    <name type="scientific">Paraphoma chrysanthemicola</name>
    <dbReference type="NCBI Taxonomy" id="798071"/>
    <lineage>
        <taxon>Eukaryota</taxon>
        <taxon>Fungi</taxon>
        <taxon>Dikarya</taxon>
        <taxon>Ascomycota</taxon>
        <taxon>Pezizomycotina</taxon>
        <taxon>Dothideomycetes</taxon>
        <taxon>Pleosporomycetidae</taxon>
        <taxon>Pleosporales</taxon>
        <taxon>Pleosporineae</taxon>
        <taxon>Phaeosphaeriaceae</taxon>
        <taxon>Paraphoma</taxon>
    </lineage>
</organism>
<keyword evidence="4 6" id="KW-0472">Membrane</keyword>
<dbReference type="InterPro" id="IPR049326">
    <property type="entry name" value="Rhodopsin_dom_fungi"/>
</dbReference>
<comment type="subcellular location">
    <subcellularLocation>
        <location evidence="1">Membrane</location>
        <topology evidence="1">Multi-pass membrane protein</topology>
    </subcellularLocation>
</comment>
<evidence type="ECO:0000259" key="7">
    <source>
        <dbReference type="Pfam" id="PF20684"/>
    </source>
</evidence>
<dbReference type="Pfam" id="PF20684">
    <property type="entry name" value="Fung_rhodopsin"/>
    <property type="match status" value="1"/>
</dbReference>
<evidence type="ECO:0000256" key="3">
    <source>
        <dbReference type="ARBA" id="ARBA00022989"/>
    </source>
</evidence>
<protein>
    <recommendedName>
        <fullName evidence="7">Rhodopsin domain-containing protein</fullName>
    </recommendedName>
</protein>
<dbReference type="EMBL" id="JAGMVJ010000005">
    <property type="protein sequence ID" value="KAH7090676.1"/>
    <property type="molecule type" value="Genomic_DNA"/>
</dbReference>
<evidence type="ECO:0000256" key="5">
    <source>
        <dbReference type="ARBA" id="ARBA00038359"/>
    </source>
</evidence>
<dbReference type="GO" id="GO:0016020">
    <property type="term" value="C:membrane"/>
    <property type="evidence" value="ECO:0007669"/>
    <property type="project" value="UniProtKB-SubCell"/>
</dbReference>
<feature type="transmembrane region" description="Helical" evidence="6">
    <location>
        <begin position="204"/>
        <end position="227"/>
    </location>
</feature>
<dbReference type="OrthoDB" id="5401779at2759"/>
<dbReference type="AlphaFoldDB" id="A0A8K0RE18"/>
<feature type="domain" description="Rhodopsin" evidence="7">
    <location>
        <begin position="84"/>
        <end position="228"/>
    </location>
</feature>
<keyword evidence="2 6" id="KW-0812">Transmembrane</keyword>
<comment type="caution">
    <text evidence="8">The sequence shown here is derived from an EMBL/GenBank/DDBJ whole genome shotgun (WGS) entry which is preliminary data.</text>
</comment>
<proteinExistence type="inferred from homology"/>
<evidence type="ECO:0000256" key="1">
    <source>
        <dbReference type="ARBA" id="ARBA00004141"/>
    </source>
</evidence>
<evidence type="ECO:0000256" key="4">
    <source>
        <dbReference type="ARBA" id="ARBA00023136"/>
    </source>
</evidence>
<name>A0A8K0RE18_9PLEO</name>
<sequence>MVAGHVRHHIHAATAANLRMTLMVLWLFRIPMAFSLALTRCAIAIFFIRTLYTRAYPWLRRIGIQGQNLVDLFCTTLLTLCFPVAYGCLVFSGTLGLVTVLAILLHCRPIKYNFMLPFENNRYCYSLEPLVITMAAAGVALDAVIWLLPHCVAWRLQLRRAHKLAITVIFAFGVLNIVIGGLRICALTEVAYGSDVTFGIGTTLLWALAQISTGIIVACCPHLRPVFEMIVPRRLTRISTRKSVASQHPQASIMVTTRIDVRNTPPSTALTATFHDGHQEPWAPTFDVEQGPALDLHHTLCFHGHLHRGSCCL</sequence>
<feature type="transmembrane region" description="Helical" evidence="6">
    <location>
        <begin position="26"/>
        <end position="52"/>
    </location>
</feature>
<evidence type="ECO:0000256" key="2">
    <source>
        <dbReference type="ARBA" id="ARBA00022692"/>
    </source>
</evidence>
<feature type="transmembrane region" description="Helical" evidence="6">
    <location>
        <begin position="72"/>
        <end position="105"/>
    </location>
</feature>
<feature type="transmembrane region" description="Helical" evidence="6">
    <location>
        <begin position="130"/>
        <end position="152"/>
    </location>
</feature>
<dbReference type="PANTHER" id="PTHR33048">
    <property type="entry name" value="PTH11-LIKE INTEGRAL MEMBRANE PROTEIN (AFU_ORTHOLOGUE AFUA_5G11245)"/>
    <property type="match status" value="1"/>
</dbReference>
<feature type="transmembrane region" description="Helical" evidence="6">
    <location>
        <begin position="164"/>
        <end position="184"/>
    </location>
</feature>
<comment type="similarity">
    <text evidence="5">Belongs to the SAT4 family.</text>
</comment>
<gene>
    <name evidence="8" type="ORF">FB567DRAFT_297718</name>
</gene>
<keyword evidence="3 6" id="KW-1133">Transmembrane helix</keyword>
<keyword evidence="9" id="KW-1185">Reference proteome</keyword>
<dbReference type="PANTHER" id="PTHR33048:SF92">
    <property type="entry name" value="INTEGRAL MEMBRANE PROTEIN"/>
    <property type="match status" value="1"/>
</dbReference>
<evidence type="ECO:0000313" key="8">
    <source>
        <dbReference type="EMBL" id="KAH7090676.1"/>
    </source>
</evidence>
<dbReference type="Proteomes" id="UP000813461">
    <property type="component" value="Unassembled WGS sequence"/>
</dbReference>
<evidence type="ECO:0000256" key="6">
    <source>
        <dbReference type="SAM" id="Phobius"/>
    </source>
</evidence>
<dbReference type="InterPro" id="IPR052337">
    <property type="entry name" value="SAT4-like"/>
</dbReference>
<evidence type="ECO:0000313" key="9">
    <source>
        <dbReference type="Proteomes" id="UP000813461"/>
    </source>
</evidence>